<feature type="compositionally biased region" description="Basic and acidic residues" evidence="2">
    <location>
        <begin position="151"/>
        <end position="160"/>
    </location>
</feature>
<keyword evidence="4" id="KW-1185">Reference proteome</keyword>
<evidence type="ECO:0000313" key="3">
    <source>
        <dbReference type="Ensembl" id="ENSPSTP00000022277.1"/>
    </source>
</evidence>
<dbReference type="GO" id="GO:0042974">
    <property type="term" value="F:nuclear retinoic acid receptor binding"/>
    <property type="evidence" value="ECO:0007669"/>
    <property type="project" value="InterPro"/>
</dbReference>
<feature type="compositionally biased region" description="Polar residues" evidence="2">
    <location>
        <begin position="181"/>
        <end position="205"/>
    </location>
</feature>
<evidence type="ECO:0000256" key="2">
    <source>
        <dbReference type="SAM" id="MobiDB-lite"/>
    </source>
</evidence>
<evidence type="ECO:0008006" key="5">
    <source>
        <dbReference type="Google" id="ProtNLM"/>
    </source>
</evidence>
<keyword evidence="1" id="KW-0175">Coiled coil</keyword>
<dbReference type="Ensembl" id="ENSPSTT00000023388.1">
    <property type="protein sequence ID" value="ENSPSTP00000022277.1"/>
    <property type="gene ID" value="ENSPSTG00000016323.1"/>
</dbReference>
<accession>A0A8C9FYN8</accession>
<feature type="region of interest" description="Disordered" evidence="2">
    <location>
        <begin position="667"/>
        <end position="708"/>
    </location>
</feature>
<reference evidence="3" key="2">
    <citation type="submission" date="2025-09" db="UniProtKB">
        <authorList>
            <consortium name="Ensembl"/>
        </authorList>
    </citation>
    <scope>IDENTIFICATION</scope>
</reference>
<dbReference type="PANTHER" id="PTHR16131:SF2">
    <property type="entry name" value="LIGAND-DEPENDENT NUCLEAR RECEPTOR-INTERACTING FACTOR 1"/>
    <property type="match status" value="1"/>
</dbReference>
<sequence>MSRCPPGAPRSREERSGSAAQFCRSLLPSSSLQGSALIFSIMHVKVPLKCHGMQQQSIAGCVYRVVQTTGPDGKNLLKLLPISKPSGNFVPIVQSSAMSNNPKANVSSPVHLAFKTQLASTAAPSSVKKPVFQSPKSGKIILARTLDKQEGVRAGSDKESLTTGSAADTPSSRVSDDRRSLQNAAVTSSSEQSQTAHMSGSTKDNPISVKPPVLPSGHHLQIPADAEVKSVPASFLPASIQQKILASAATNVSDGAGSKKMPTVIYVSPVNAVKTALPKCLQAVDPKPAPGVSKTLLMTAPQKAHSSAPETGTADGQQCQHAPMKWIVRQSPQLPAPCLIPVKSSNNVASKILKTLSDMKNVEVNSANILPLCSSVSGASQTKITSIKDNALVMCNGKVYLLTRRGSDVLSAQADMQASSSCGASLKKRTSKLIGSTEVTKISSKVVNLVLSKSKGMPLPQKDPKACTNSKVSSPGGLRNDLKSAAAALVTPSVEEQSSTVSQGKSLPYVESISSGTTPVTALGMQESTCQDGKEMTHSPKAASAVLPQSEHECAFSEDWQKVQRKKMRSLGKVNQIKDQEKPHWKQYLQLRTKFGLYKEERVYLKRIPLTTSCEKPDERVCSSNSLERKNDSCPSSSLDVTVTDRHQECIKEEKVILDLEEGLSKKRKTKSSLPDSGKRRKTSVKSATSSSTEDRGPSSITVIRSISPPPALLQQSISTDFISSTGAEREPCSQNSDVTDSDIPVLVSCEDHASLFEGSFRDDAFPLTPPDLDETIRDEKIKRLKQLLREREAALEEIRKKNAAHLKY</sequence>
<feature type="region of interest" description="Disordered" evidence="2">
    <location>
        <begin position="151"/>
        <end position="219"/>
    </location>
</feature>
<evidence type="ECO:0000313" key="4">
    <source>
        <dbReference type="Proteomes" id="UP000694428"/>
    </source>
</evidence>
<protein>
    <recommendedName>
        <fullName evidence="5">Ligand dependent nuclear receptor interacting factor 1</fullName>
    </recommendedName>
</protein>
<dbReference type="Pfam" id="PF15741">
    <property type="entry name" value="LRIF1"/>
    <property type="match status" value="1"/>
</dbReference>
<feature type="compositionally biased region" description="Polar residues" evidence="2">
    <location>
        <begin position="161"/>
        <end position="173"/>
    </location>
</feature>
<proteinExistence type="predicted"/>
<organism evidence="3 4">
    <name type="scientific">Pavo cristatus</name>
    <name type="common">Indian peafowl</name>
    <name type="synonym">Blue peafowl</name>
    <dbReference type="NCBI Taxonomy" id="9049"/>
    <lineage>
        <taxon>Eukaryota</taxon>
        <taxon>Metazoa</taxon>
        <taxon>Chordata</taxon>
        <taxon>Craniata</taxon>
        <taxon>Vertebrata</taxon>
        <taxon>Euteleostomi</taxon>
        <taxon>Archelosauria</taxon>
        <taxon>Archosauria</taxon>
        <taxon>Dinosauria</taxon>
        <taxon>Saurischia</taxon>
        <taxon>Theropoda</taxon>
        <taxon>Coelurosauria</taxon>
        <taxon>Aves</taxon>
        <taxon>Neognathae</taxon>
        <taxon>Galloanserae</taxon>
        <taxon>Galliformes</taxon>
        <taxon>Phasianidae</taxon>
        <taxon>Phasianinae</taxon>
        <taxon>Pavo</taxon>
    </lineage>
</organism>
<dbReference type="PANTHER" id="PTHR16131">
    <property type="entry name" value="LIGAND-DEPENDENT NUCLEAR RECEPTOR-INTERACTING FACTOR 1"/>
    <property type="match status" value="1"/>
</dbReference>
<dbReference type="AlphaFoldDB" id="A0A8C9FYN8"/>
<evidence type="ECO:0000256" key="1">
    <source>
        <dbReference type="SAM" id="Coils"/>
    </source>
</evidence>
<dbReference type="InterPro" id="IPR026191">
    <property type="entry name" value="LRIF1"/>
</dbReference>
<reference evidence="3" key="1">
    <citation type="submission" date="2025-08" db="UniProtKB">
        <authorList>
            <consortium name="Ensembl"/>
        </authorList>
    </citation>
    <scope>IDENTIFICATION</scope>
</reference>
<feature type="coiled-coil region" evidence="1">
    <location>
        <begin position="778"/>
        <end position="805"/>
    </location>
</feature>
<dbReference type="Proteomes" id="UP000694428">
    <property type="component" value="Unplaced"/>
</dbReference>
<name>A0A8C9FYN8_PAVCR</name>
<feature type="region of interest" description="Disordered" evidence="2">
    <location>
        <begin position="455"/>
        <end position="478"/>
    </location>
</feature>
<dbReference type="GO" id="GO:0006355">
    <property type="term" value="P:regulation of DNA-templated transcription"/>
    <property type="evidence" value="ECO:0007669"/>
    <property type="project" value="InterPro"/>
</dbReference>